<keyword evidence="2" id="KW-0645">Protease</keyword>
<dbReference type="InterPro" id="IPR001314">
    <property type="entry name" value="Peptidase_S1A"/>
</dbReference>
<dbReference type="SUPFAM" id="SSF50494">
    <property type="entry name" value="Trypsin-like serine proteases"/>
    <property type="match status" value="1"/>
</dbReference>
<dbReference type="InterPro" id="IPR043504">
    <property type="entry name" value="Peptidase_S1_PA_chymotrypsin"/>
</dbReference>
<name>A0ABN8IN19_9NEOP</name>
<evidence type="ECO:0000313" key="8">
    <source>
        <dbReference type="EMBL" id="CAH2059437.1"/>
    </source>
</evidence>
<dbReference type="Pfam" id="PF00089">
    <property type="entry name" value="Trypsin"/>
    <property type="match status" value="1"/>
</dbReference>
<protein>
    <recommendedName>
        <fullName evidence="7">Peptidase S1 domain-containing protein</fullName>
    </recommendedName>
</protein>
<evidence type="ECO:0000259" key="7">
    <source>
        <dbReference type="PROSITE" id="PS50240"/>
    </source>
</evidence>
<dbReference type="SMART" id="SM00020">
    <property type="entry name" value="Tryp_SPc"/>
    <property type="match status" value="1"/>
</dbReference>
<dbReference type="PROSITE" id="PS50240">
    <property type="entry name" value="TRYPSIN_DOM"/>
    <property type="match status" value="1"/>
</dbReference>
<accession>A0ABN8IN19</accession>
<dbReference type="InterPro" id="IPR009003">
    <property type="entry name" value="Peptidase_S1_PA"/>
</dbReference>
<feature type="chain" id="PRO_5045397503" description="Peptidase S1 domain-containing protein" evidence="6">
    <location>
        <begin position="22"/>
        <end position="394"/>
    </location>
</feature>
<reference evidence="8" key="1">
    <citation type="submission" date="2022-03" db="EMBL/GenBank/DDBJ databases">
        <authorList>
            <person name="Martin H S."/>
        </authorList>
    </citation>
    <scope>NUCLEOTIDE SEQUENCE</scope>
</reference>
<sequence>MIFFRITHVIVFLLVFKSLRCERRIHNGTTLKTNKKYLVYFVKSEKSQKAYSGWTCGGALVTPQFIITAAACVEDVHYLYAIAGYKTHVQTEDLESNGCTKELKKKVVYTCVPKAYDFDYAAVGKWSAIDIALAKVDSPYLNPSSYEEKCSYAPEPIMINYEPKYQLPGVDAIVMGWGHLERWRQPGDNQSYLQKEAHYAATQILNKAKCKELYADFPDLQAIIEKYMICTKESGNLDDQGNMISTLKPTADGCSNENPNCRRMETFNRTSHFNTTDDINGRRHGICQNDHGGPLVTWVGGHEVLIGVASVFRVNRDSKCEGPYLFTSTQCNAAFIYCVLNPDQRRKGSICEQPPKKRGFDFIENYITWDKHADVSPHKEKVKIRPQIPISHFG</sequence>
<keyword evidence="3" id="KW-0378">Hydrolase</keyword>
<keyword evidence="9" id="KW-1185">Reference proteome</keyword>
<proteinExistence type="inferred from homology"/>
<evidence type="ECO:0000256" key="2">
    <source>
        <dbReference type="ARBA" id="ARBA00022670"/>
    </source>
</evidence>
<dbReference type="PRINTS" id="PR00722">
    <property type="entry name" value="CHYMOTRYPSIN"/>
</dbReference>
<dbReference type="InterPro" id="IPR001254">
    <property type="entry name" value="Trypsin_dom"/>
</dbReference>
<dbReference type="EMBL" id="OW152838">
    <property type="protein sequence ID" value="CAH2059437.1"/>
    <property type="molecule type" value="Genomic_DNA"/>
</dbReference>
<gene>
    <name evidence="8" type="ORF">IPOD504_LOCUS10868</name>
</gene>
<keyword evidence="5" id="KW-1015">Disulfide bond</keyword>
<dbReference type="PANTHER" id="PTHR24276">
    <property type="entry name" value="POLYSERASE-RELATED"/>
    <property type="match status" value="1"/>
</dbReference>
<feature type="non-terminal residue" evidence="8">
    <location>
        <position position="394"/>
    </location>
</feature>
<dbReference type="Proteomes" id="UP000837857">
    <property type="component" value="Chromosome 26"/>
</dbReference>
<evidence type="ECO:0000256" key="6">
    <source>
        <dbReference type="SAM" id="SignalP"/>
    </source>
</evidence>
<feature type="domain" description="Peptidase S1" evidence="7">
    <location>
        <begin position="25"/>
        <end position="369"/>
    </location>
</feature>
<feature type="signal peptide" evidence="6">
    <location>
        <begin position="1"/>
        <end position="21"/>
    </location>
</feature>
<dbReference type="PANTHER" id="PTHR24276:SF91">
    <property type="entry name" value="AT26814P-RELATED"/>
    <property type="match status" value="1"/>
</dbReference>
<evidence type="ECO:0000256" key="4">
    <source>
        <dbReference type="ARBA" id="ARBA00022825"/>
    </source>
</evidence>
<dbReference type="InterPro" id="IPR050430">
    <property type="entry name" value="Peptidase_S1"/>
</dbReference>
<keyword evidence="6" id="KW-0732">Signal</keyword>
<keyword evidence="4" id="KW-0720">Serine protease</keyword>
<evidence type="ECO:0000256" key="3">
    <source>
        <dbReference type="ARBA" id="ARBA00022801"/>
    </source>
</evidence>
<comment type="similarity">
    <text evidence="1">Belongs to the peptidase S1 family.</text>
</comment>
<evidence type="ECO:0000256" key="5">
    <source>
        <dbReference type="ARBA" id="ARBA00023157"/>
    </source>
</evidence>
<evidence type="ECO:0000313" key="9">
    <source>
        <dbReference type="Proteomes" id="UP000837857"/>
    </source>
</evidence>
<evidence type="ECO:0000256" key="1">
    <source>
        <dbReference type="ARBA" id="ARBA00007664"/>
    </source>
</evidence>
<dbReference type="Gene3D" id="2.40.10.10">
    <property type="entry name" value="Trypsin-like serine proteases"/>
    <property type="match status" value="2"/>
</dbReference>
<organism evidence="8 9">
    <name type="scientific">Iphiclides podalirius</name>
    <name type="common">scarce swallowtail</name>
    <dbReference type="NCBI Taxonomy" id="110791"/>
    <lineage>
        <taxon>Eukaryota</taxon>
        <taxon>Metazoa</taxon>
        <taxon>Ecdysozoa</taxon>
        <taxon>Arthropoda</taxon>
        <taxon>Hexapoda</taxon>
        <taxon>Insecta</taxon>
        <taxon>Pterygota</taxon>
        <taxon>Neoptera</taxon>
        <taxon>Endopterygota</taxon>
        <taxon>Lepidoptera</taxon>
        <taxon>Glossata</taxon>
        <taxon>Ditrysia</taxon>
        <taxon>Papilionoidea</taxon>
        <taxon>Papilionidae</taxon>
        <taxon>Papilioninae</taxon>
        <taxon>Iphiclides</taxon>
    </lineage>
</organism>